<comment type="caution">
    <text evidence="3">The sequence shown here is derived from an EMBL/GenBank/DDBJ whole genome shotgun (WGS) entry which is preliminary data.</text>
</comment>
<dbReference type="AlphaFoldDB" id="A0A175WHW6"/>
<evidence type="ECO:0000259" key="2">
    <source>
        <dbReference type="PROSITE" id="PS50011"/>
    </source>
</evidence>
<accession>A0A175WHW6</accession>
<evidence type="ECO:0000256" key="1">
    <source>
        <dbReference type="SAM" id="MobiDB-lite"/>
    </source>
</evidence>
<dbReference type="PANTHER" id="PTHR24359">
    <property type="entry name" value="SERINE/THREONINE-PROTEIN KINASE SBK1"/>
    <property type="match status" value="1"/>
</dbReference>
<dbReference type="STRING" id="100816.A0A175WHW6"/>
<feature type="region of interest" description="Disordered" evidence="1">
    <location>
        <begin position="711"/>
        <end position="736"/>
    </location>
</feature>
<keyword evidence="3" id="KW-0808">Transferase</keyword>
<dbReference type="OrthoDB" id="4062651at2759"/>
<dbReference type="Gene3D" id="1.10.510.10">
    <property type="entry name" value="Transferase(Phosphotransferase) domain 1"/>
    <property type="match status" value="1"/>
</dbReference>
<proteinExistence type="predicted"/>
<organism evidence="3 4">
    <name type="scientific">Madurella mycetomatis</name>
    <dbReference type="NCBI Taxonomy" id="100816"/>
    <lineage>
        <taxon>Eukaryota</taxon>
        <taxon>Fungi</taxon>
        <taxon>Dikarya</taxon>
        <taxon>Ascomycota</taxon>
        <taxon>Pezizomycotina</taxon>
        <taxon>Sordariomycetes</taxon>
        <taxon>Sordariomycetidae</taxon>
        <taxon>Sordariales</taxon>
        <taxon>Sordariales incertae sedis</taxon>
        <taxon>Madurella</taxon>
    </lineage>
</organism>
<dbReference type="GO" id="GO:0004674">
    <property type="term" value="F:protein serine/threonine kinase activity"/>
    <property type="evidence" value="ECO:0007669"/>
    <property type="project" value="TreeGrafter"/>
</dbReference>
<reference evidence="3 4" key="1">
    <citation type="journal article" date="2016" name="Genome Announc.">
        <title>Genome Sequence of Madurella mycetomatis mm55, Isolated from a Human Mycetoma Case in Sudan.</title>
        <authorList>
            <person name="Smit S."/>
            <person name="Derks M.F."/>
            <person name="Bervoets S."/>
            <person name="Fahal A."/>
            <person name="van Leeuwen W."/>
            <person name="van Belkum A."/>
            <person name="van de Sande W.W."/>
        </authorList>
    </citation>
    <scope>NUCLEOTIDE SEQUENCE [LARGE SCALE GENOMIC DNA]</scope>
    <source>
        <strain evidence="4">mm55</strain>
    </source>
</reference>
<dbReference type="PANTHER" id="PTHR24359:SF1">
    <property type="entry name" value="INHIBITOR OF NUCLEAR FACTOR KAPPA-B KINASE EPSILON SUBUNIT HOMOLOG 1-RELATED"/>
    <property type="match status" value="1"/>
</dbReference>
<dbReference type="EMBL" id="LCTW02000002">
    <property type="protein sequence ID" value="KXX83293.1"/>
    <property type="molecule type" value="Genomic_DNA"/>
</dbReference>
<dbReference type="InterPro" id="IPR000719">
    <property type="entry name" value="Prot_kinase_dom"/>
</dbReference>
<protein>
    <submittedName>
        <fullName evidence="3">Serine/threonine-protein kinase H2</fullName>
    </submittedName>
</protein>
<dbReference type="VEuPathDB" id="FungiDB:MMYC01_200295"/>
<dbReference type="GO" id="GO:0005524">
    <property type="term" value="F:ATP binding"/>
    <property type="evidence" value="ECO:0007669"/>
    <property type="project" value="InterPro"/>
</dbReference>
<dbReference type="PROSITE" id="PS50011">
    <property type="entry name" value="PROTEIN_KINASE_DOM"/>
    <property type="match status" value="1"/>
</dbReference>
<keyword evidence="3" id="KW-0418">Kinase</keyword>
<dbReference type="InterPro" id="IPR011009">
    <property type="entry name" value="Kinase-like_dom_sf"/>
</dbReference>
<evidence type="ECO:0000313" key="4">
    <source>
        <dbReference type="Proteomes" id="UP000078237"/>
    </source>
</evidence>
<dbReference type="SMART" id="SM00220">
    <property type="entry name" value="S_TKc"/>
    <property type="match status" value="1"/>
</dbReference>
<sequence length="781" mass="87726">MQVTVSALRGDGDQIPVEKYPPPDEDPGPVEGVAMFIANSGAVHNADYNVDALGESSRLAQDRTLSGRGSSTTFLATQADLILGNTLRNARVESASGNDARLFLPLDAFDKIITADKIFQLLQAYIPGRSGDELQHLTEKVNRPIYIELDEKSTSTSRRKIFALLVLIDKISAVEAFIDCGLYDCDLPFILKRRNGRPLMVSSSDRLRESEGESKLSLCFKGWRVHDMEAFYERQWQFLAPFLSLATQGDPEARHYQFLDSIILPFVEDDEQPFYQNIKGNTSPSFAIKRLYSDDPDAFGQEVSNLKRLSEATSPYLADLLLTYYYRGRYHLVFRWASGNMKDFWEKNSADHRFPDSRWDFARWAVKQWQGLAKGLQIIHKATHNDTANPPDDSIYGRHGDIKPENILWFGPECGHDGDPSSFGDFVLSDFGHTRFHRHISKDDVDATCVGGSPTYRAPEREVRQKISQSYDMWSLGCVLLEFVVWSLRDWAGVEQFSQKRMDEEPPLDEKNYRVLIREDTFFLALRKHDVGSGNGVEKTARFKQSVKDELEHLRAEDETTGFLADLLDLIEDALLRMEPLKRSTCSEIVERLESMHERCQRDQEYCTRKVVTKLPVREQRTSSALSEISSMAGNMYREPEKVYTSTAQVADVAGIIEEGLAINNTRTAARWPSSSPAEGVVSASNRHGNLEWDGTGTAFLETPNTDLVSSGNIESETGPPTLAPATKWTGSPQDVPDDSNPGVVAHIPNIAAQCTNAAAKETSKREFKIKSLCRRALCCC</sequence>
<feature type="domain" description="Protein kinase" evidence="2">
    <location>
        <begin position="205"/>
        <end position="600"/>
    </location>
</feature>
<dbReference type="SUPFAM" id="SSF56112">
    <property type="entry name" value="Protein kinase-like (PK-like)"/>
    <property type="match status" value="1"/>
</dbReference>
<gene>
    <name evidence="3" type="ORF">MMYC01_200295</name>
</gene>
<name>A0A175WHW6_9PEZI</name>
<dbReference type="CDD" id="cd00180">
    <property type="entry name" value="PKc"/>
    <property type="match status" value="1"/>
</dbReference>
<evidence type="ECO:0000313" key="3">
    <source>
        <dbReference type="EMBL" id="KXX83293.1"/>
    </source>
</evidence>
<feature type="region of interest" description="Disordered" evidence="1">
    <location>
        <begin position="1"/>
        <end position="27"/>
    </location>
</feature>
<dbReference type="Proteomes" id="UP000078237">
    <property type="component" value="Unassembled WGS sequence"/>
</dbReference>
<keyword evidence="4" id="KW-1185">Reference proteome</keyword>
<dbReference type="Pfam" id="PF00069">
    <property type="entry name" value="Pkinase"/>
    <property type="match status" value="1"/>
</dbReference>